<dbReference type="OrthoDB" id="185373at2759"/>
<protein>
    <recommendedName>
        <fullName evidence="3">Pentatricopeptide repeat-containing protein</fullName>
    </recommendedName>
</protein>
<evidence type="ECO:0000313" key="2">
    <source>
        <dbReference type="Proteomes" id="UP000187209"/>
    </source>
</evidence>
<dbReference type="AlphaFoldDB" id="A0A1R2AYP7"/>
<dbReference type="EMBL" id="MPUH01001173">
    <property type="protein sequence ID" value="OMJ69651.1"/>
    <property type="molecule type" value="Genomic_DNA"/>
</dbReference>
<comment type="caution">
    <text evidence="1">The sequence shown here is derived from an EMBL/GenBank/DDBJ whole genome shotgun (WGS) entry which is preliminary data.</text>
</comment>
<accession>A0A1R2AYP7</accession>
<evidence type="ECO:0008006" key="3">
    <source>
        <dbReference type="Google" id="ProtNLM"/>
    </source>
</evidence>
<keyword evidence="2" id="KW-1185">Reference proteome</keyword>
<reference evidence="1 2" key="1">
    <citation type="submission" date="2016-11" db="EMBL/GenBank/DDBJ databases">
        <title>The macronuclear genome of Stentor coeruleus: a giant cell with tiny introns.</title>
        <authorList>
            <person name="Slabodnick M."/>
            <person name="Ruby J.G."/>
            <person name="Reiff S.B."/>
            <person name="Swart E.C."/>
            <person name="Gosai S."/>
            <person name="Prabakaran S."/>
            <person name="Witkowska E."/>
            <person name="Larue G.E."/>
            <person name="Fisher S."/>
            <person name="Freeman R.M."/>
            <person name="Gunawardena J."/>
            <person name="Chu W."/>
            <person name="Stover N.A."/>
            <person name="Gregory B.D."/>
            <person name="Nowacki M."/>
            <person name="Derisi J."/>
            <person name="Roy S.W."/>
            <person name="Marshall W.F."/>
            <person name="Sood P."/>
        </authorList>
    </citation>
    <scope>NUCLEOTIDE SEQUENCE [LARGE SCALE GENOMIC DNA]</scope>
    <source>
        <strain evidence="1">WM001</strain>
    </source>
</reference>
<organism evidence="1 2">
    <name type="scientific">Stentor coeruleus</name>
    <dbReference type="NCBI Taxonomy" id="5963"/>
    <lineage>
        <taxon>Eukaryota</taxon>
        <taxon>Sar</taxon>
        <taxon>Alveolata</taxon>
        <taxon>Ciliophora</taxon>
        <taxon>Postciliodesmatophora</taxon>
        <taxon>Heterotrichea</taxon>
        <taxon>Heterotrichida</taxon>
        <taxon>Stentoridae</taxon>
        <taxon>Stentor</taxon>
    </lineage>
</organism>
<sequence>MSKLYTSNKPNEAFKLLSLLPNLNKQPSDLDYTLALEVNIYQNKPIQSFNIFYQSQIFGINLDSSTYSALLLSCTKETSSRNIKWILSCMIRDQTIMSLQASVFLIKLGISLNDPGLIESVLKLMYKAQYDFPTKLISTFLIKNSSDSQEYKSLKSLWDNIKQNSYDEPINDLKTYDINIKLWNNNYKISPSFELVLLNKPTQKKLQDINVDPNEGTSSD</sequence>
<gene>
    <name evidence="1" type="ORF">SteCoe_32566</name>
</gene>
<proteinExistence type="predicted"/>
<dbReference type="Proteomes" id="UP000187209">
    <property type="component" value="Unassembled WGS sequence"/>
</dbReference>
<name>A0A1R2AYP7_9CILI</name>
<evidence type="ECO:0000313" key="1">
    <source>
        <dbReference type="EMBL" id="OMJ69651.1"/>
    </source>
</evidence>